<keyword evidence="3" id="KW-0998">Cell outer membrane</keyword>
<dbReference type="SUPFAM" id="SSF56935">
    <property type="entry name" value="Porins"/>
    <property type="match status" value="1"/>
</dbReference>
<evidence type="ECO:0000256" key="2">
    <source>
        <dbReference type="ARBA" id="ARBA00023136"/>
    </source>
</evidence>
<evidence type="ECO:0000256" key="3">
    <source>
        <dbReference type="ARBA" id="ARBA00023237"/>
    </source>
</evidence>
<keyword evidence="4" id="KW-0732">Signal</keyword>
<dbReference type="AlphaFoldDB" id="A0A1M5SJ26"/>
<reference evidence="6" key="1">
    <citation type="submission" date="2016-11" db="EMBL/GenBank/DDBJ databases">
        <authorList>
            <person name="Varghese N."/>
            <person name="Submissions S."/>
        </authorList>
    </citation>
    <scope>NUCLEOTIDE SEQUENCE [LARGE SCALE GENOMIC DNA]</scope>
    <source>
        <strain evidence="6">DSM 100572</strain>
    </source>
</reference>
<name>A0A1M5SJ26_9FLAO</name>
<evidence type="ECO:0000256" key="1">
    <source>
        <dbReference type="ARBA" id="ARBA00004442"/>
    </source>
</evidence>
<dbReference type="InterPro" id="IPR036942">
    <property type="entry name" value="Beta-barrel_TonB_sf"/>
</dbReference>
<dbReference type="RefSeq" id="WP_143155217.1">
    <property type="nucleotide sequence ID" value="NZ_BMEN01000001.1"/>
</dbReference>
<dbReference type="OrthoDB" id="1264254at2"/>
<dbReference type="Gene3D" id="2.40.170.20">
    <property type="entry name" value="TonB-dependent receptor, beta-barrel domain"/>
    <property type="match status" value="1"/>
</dbReference>
<dbReference type="GO" id="GO:0009279">
    <property type="term" value="C:cell outer membrane"/>
    <property type="evidence" value="ECO:0007669"/>
    <property type="project" value="UniProtKB-SubCell"/>
</dbReference>
<evidence type="ECO:0000256" key="4">
    <source>
        <dbReference type="SAM" id="SignalP"/>
    </source>
</evidence>
<protein>
    <recommendedName>
        <fullName evidence="7">TonB dependent receptor</fullName>
    </recommendedName>
</protein>
<keyword evidence="2" id="KW-0472">Membrane</keyword>
<accession>A0A1M5SJ26</accession>
<sequence>MKKQLILLSLFATALTTYAQEEQEDIKKEDVVVEFSFNPTLSDVFKLKTSPNEAESFSKKQVTYQINSKGVPSDFVPIAKKVVYVNIDDSKPTNYYNYIYGAAGFYGNGEFELLIQPQKTKKNYEYGLSLTSYNSQNGIDNKKVDNGQWKVDLGLFLTKKGKKLDWRADVDYQNNLVHWYGLDANIPSSSYQDQNVQQSYKDLKFSGTIDYKDTFVKTLTPSLQFFSDDFSSSEVNIKLGTELNPNLFGDIIKAKVDFQYLNGSFNQSYGSVDNINYSFLNIGVTPSYTYKTDVFRLTTALGLFINNNKEVSKTDFLFLPKVQADVILVQDIMNLHGGIRSKMTQNSYASLASENPFVSPTLNIETSHTPVDVFLGLDGALSKSIRYGIEGNYKTMKNQALFVHNNQPFTIDQAFTMGNSFNVVYDDINVLSAKANVEVDFSKYVKAGGNVIFNSFDPKNEEKAWNLSEIEMETYLNYHQNKFFSQLGINIVDGRYSLSTTNQPKKLDGFLDMNLKMGYIINQRLNAHVNLYNMLSNKYELYRNYGVQGVQAVVGLSYKF</sequence>
<gene>
    <name evidence="5" type="ORF">SAMN05444281_0335</name>
</gene>
<evidence type="ECO:0000313" key="5">
    <source>
        <dbReference type="EMBL" id="SHH38410.1"/>
    </source>
</evidence>
<keyword evidence="6" id="KW-1185">Reference proteome</keyword>
<dbReference type="STRING" id="1195760.SAMN05444281_0335"/>
<evidence type="ECO:0000313" key="6">
    <source>
        <dbReference type="Proteomes" id="UP000184109"/>
    </source>
</evidence>
<feature type="signal peptide" evidence="4">
    <location>
        <begin position="1"/>
        <end position="19"/>
    </location>
</feature>
<evidence type="ECO:0008006" key="7">
    <source>
        <dbReference type="Google" id="ProtNLM"/>
    </source>
</evidence>
<dbReference type="EMBL" id="FQXQ01000001">
    <property type="protein sequence ID" value="SHH38410.1"/>
    <property type="molecule type" value="Genomic_DNA"/>
</dbReference>
<feature type="chain" id="PRO_5013382236" description="TonB dependent receptor" evidence="4">
    <location>
        <begin position="20"/>
        <end position="560"/>
    </location>
</feature>
<proteinExistence type="predicted"/>
<organism evidence="5 6">
    <name type="scientific">Wenyingzhuangia marina</name>
    <dbReference type="NCBI Taxonomy" id="1195760"/>
    <lineage>
        <taxon>Bacteria</taxon>
        <taxon>Pseudomonadati</taxon>
        <taxon>Bacteroidota</taxon>
        <taxon>Flavobacteriia</taxon>
        <taxon>Flavobacteriales</taxon>
        <taxon>Flavobacteriaceae</taxon>
        <taxon>Wenyingzhuangia</taxon>
    </lineage>
</organism>
<dbReference type="Proteomes" id="UP000184109">
    <property type="component" value="Unassembled WGS sequence"/>
</dbReference>
<comment type="subcellular location">
    <subcellularLocation>
        <location evidence="1">Cell outer membrane</location>
    </subcellularLocation>
</comment>